<gene>
    <name evidence="3" type="ORF">CBM2594_B10302</name>
</gene>
<evidence type="ECO:0000313" key="4">
    <source>
        <dbReference type="Proteomes" id="UP000257139"/>
    </source>
</evidence>
<evidence type="ECO:0000256" key="1">
    <source>
        <dbReference type="SAM" id="MobiDB-lite"/>
    </source>
</evidence>
<feature type="region of interest" description="Disordered" evidence="1">
    <location>
        <begin position="689"/>
        <end position="708"/>
    </location>
</feature>
<feature type="transmembrane region" description="Helical" evidence="2">
    <location>
        <begin position="80"/>
        <end position="102"/>
    </location>
</feature>
<feature type="transmembrane region" description="Helical" evidence="2">
    <location>
        <begin position="176"/>
        <end position="199"/>
    </location>
</feature>
<dbReference type="AlphaFoldDB" id="A0A7Z7JAK2"/>
<keyword evidence="2" id="KW-0472">Membrane</keyword>
<feature type="region of interest" description="Disordered" evidence="1">
    <location>
        <begin position="951"/>
        <end position="971"/>
    </location>
</feature>
<proteinExistence type="predicted"/>
<keyword evidence="2" id="KW-1133">Transmembrane helix</keyword>
<feature type="transmembrane region" description="Helical" evidence="2">
    <location>
        <begin position="332"/>
        <end position="355"/>
    </location>
</feature>
<name>A0A7Z7JAK2_9BURK</name>
<protein>
    <submittedName>
        <fullName evidence="3">Uncharacterized protein</fullName>
    </submittedName>
</protein>
<sequence length="1205" mass="129087">MRSRAWPRRSIPTKSTASTPRAARWPTPWWAGCRTARSRRSACPSWPSKARNAAGTAPRSKPRHADRHAGVFHCGARARLAAVAVAALARLHLATLVLRALLLLHLPLLVHLLALVLLHLPLLLVHLTLLLLGLPLHGLLALLLLHGPLLLLHMTLLLFGLALHRLLALLLLHGPLLLLHLTLLLFGLALHGLLALLLLRRALLVLHLPLLVRLPLHGLLALLLLHRALLVLHLPLLVRLPLHGLLALLLLRRALLVLHLPLLVRLPLHGLLALLLLHRALLVLHLLLLVRLPLHGLLALLLLRRALLVLHLPLLVRLPLHGLLALLFLRRALLVLHLPLLIRVPLHGLLALLFLRRALLVLHLPLLLFGLALLPFLHLPLLLEALALHLLRLAPRIGAFLSVGPLARRHALLALLFQLPLLLAQGALLLHLLALQRLLLLALHGLLLPLRVACHARLPGKPARLVGPGALATARAAPRLTPGLCIVAIRAAVAVGIDTPRARLDRSVVARCDRGLAHAHVRHRPCVAAGPALVAAAPGRAGTGHDPALARKAPGQVFRGRAARRARGDGLAFKAMARLRRQRPRRRSAHQAALDRCHRRRAMGLARRHVAPFGAMQAARGAPFDKIARRHAGDGAGHGAVDVRRRAAVAHHEVVDRHPVDARHVGGTGAIDRPVGVARPQRIPGHARPAACAHAPAGPGGADKGHQRRGIAWTHARPGDPAPARAHIGPAAIVRGREAPRRIVDPGPAPGRDPGPVAGAVRRPSRADHAREPDRAVARVFLPVAIAVQRGIARHLARHVARRRRSVFACVARRGPAVEGVFGHRAAARIGQVGAGKAHAVAALQLDRAAVAVDHRAAMAEGHGGGTAVGRHVQPVVARFARHEGQVRGIDLDRLARRQRAHAHLQRALRQLDLRGAVVQVQDAGGGGAAHAQRHRAGVQLGASARLHPEPVAGGHRPVQPGRGPGVRAGGCKAQAAFDRGQRGNARGRIGLLQRGVGNRRIEIGFTRGGGGLRQCSSRHGKAGHGCQRGQRQPAARARRNQASGLGRIGHGRQERDKTRATGQAGPRRRPPSHPIVTIHGRRMSRRTRRGTFVSSYFAMRQARAAVPVSAAGCGRAGGQRRRGGACFAVKGGNNFAARDGRIPGRRRLSGRLAGAASRSGARPASGARTGSPAPHGSHWPAGNPAVRASPRLRPPRRCAGWRPH</sequence>
<dbReference type="Proteomes" id="UP000257139">
    <property type="component" value="Chromosome CBM2594_b"/>
</dbReference>
<feature type="region of interest" description="Disordered" evidence="1">
    <location>
        <begin position="1"/>
        <end position="23"/>
    </location>
</feature>
<organism evidence="3 4">
    <name type="scientific">Cupriavidus taiwanensis</name>
    <dbReference type="NCBI Taxonomy" id="164546"/>
    <lineage>
        <taxon>Bacteria</taxon>
        <taxon>Pseudomonadati</taxon>
        <taxon>Pseudomonadota</taxon>
        <taxon>Betaproteobacteria</taxon>
        <taxon>Burkholderiales</taxon>
        <taxon>Burkholderiaceae</taxon>
        <taxon>Cupriavidus</taxon>
    </lineage>
</organism>
<feature type="compositionally biased region" description="Low complexity" evidence="1">
    <location>
        <begin position="1151"/>
        <end position="1172"/>
    </location>
</feature>
<feature type="transmembrane region" description="Helical" evidence="2">
    <location>
        <begin position="296"/>
        <end position="320"/>
    </location>
</feature>
<feature type="transmembrane region" description="Helical" evidence="2">
    <location>
        <begin position="367"/>
        <end position="391"/>
    </location>
</feature>
<accession>A0A7Z7JAK2</accession>
<feature type="region of interest" description="Disordered" evidence="1">
    <location>
        <begin position="1013"/>
        <end position="1076"/>
    </location>
</feature>
<dbReference type="EMBL" id="LT978514">
    <property type="protein sequence ID" value="SPC21198.1"/>
    <property type="molecule type" value="Genomic_DNA"/>
</dbReference>
<keyword evidence="2" id="KW-0812">Transmembrane</keyword>
<evidence type="ECO:0000256" key="2">
    <source>
        <dbReference type="SAM" id="Phobius"/>
    </source>
</evidence>
<reference evidence="3 4" key="1">
    <citation type="submission" date="2018-01" db="EMBL/GenBank/DDBJ databases">
        <authorList>
            <person name="Clerissi C."/>
        </authorList>
    </citation>
    <scope>NUCLEOTIDE SEQUENCE [LARGE SCALE GENOMIC DNA]</scope>
    <source>
        <strain evidence="3">Cupriavidus taiwanensis STM 6021</strain>
    </source>
</reference>
<feature type="region of interest" description="Disordered" evidence="1">
    <location>
        <begin position="41"/>
        <end position="65"/>
    </location>
</feature>
<feature type="region of interest" description="Disordered" evidence="1">
    <location>
        <begin position="1151"/>
        <end position="1205"/>
    </location>
</feature>
<feature type="region of interest" description="Disordered" evidence="1">
    <location>
        <begin position="741"/>
        <end position="772"/>
    </location>
</feature>
<evidence type="ECO:0000313" key="3">
    <source>
        <dbReference type="EMBL" id="SPC21198.1"/>
    </source>
</evidence>
<feature type="transmembrane region" description="Helical" evidence="2">
    <location>
        <begin position="108"/>
        <end position="132"/>
    </location>
</feature>
<feature type="transmembrane region" description="Helical" evidence="2">
    <location>
        <begin position="139"/>
        <end position="164"/>
    </location>
</feature>